<name>A0AAD9PVJ3_ACRCE</name>
<reference evidence="2" key="2">
    <citation type="journal article" date="2023" name="Science">
        <title>Genomic signatures of disease resistance in endangered staghorn corals.</title>
        <authorList>
            <person name="Vollmer S.V."/>
            <person name="Selwyn J.D."/>
            <person name="Despard B.A."/>
            <person name="Roesel C.L."/>
        </authorList>
    </citation>
    <scope>NUCLEOTIDE SEQUENCE</scope>
    <source>
        <strain evidence="2">K2</strain>
    </source>
</reference>
<feature type="compositionally biased region" description="Polar residues" evidence="1">
    <location>
        <begin position="1"/>
        <end position="16"/>
    </location>
</feature>
<dbReference type="AlphaFoldDB" id="A0AAD9PVJ3"/>
<proteinExistence type="predicted"/>
<gene>
    <name evidence="2" type="ORF">P5673_029662</name>
</gene>
<evidence type="ECO:0000313" key="2">
    <source>
        <dbReference type="EMBL" id="KAK2549840.1"/>
    </source>
</evidence>
<protein>
    <submittedName>
        <fullName evidence="2">Uncharacterized protein</fullName>
    </submittedName>
</protein>
<accession>A0AAD9PVJ3</accession>
<evidence type="ECO:0000256" key="1">
    <source>
        <dbReference type="SAM" id="MobiDB-lite"/>
    </source>
</evidence>
<sequence length="99" mass="10949">MSQSSVAGIIANQTPSRAGGLQDSLHEWNHVRPRCDFRSASRLSNGPLMHPYLNILLSGGLWWNSKIAKKANSSLAFVKRKLFACSEETICIACQATFR</sequence>
<keyword evidence="3" id="KW-1185">Reference proteome</keyword>
<dbReference type="EMBL" id="JARQWQ010000120">
    <property type="protein sequence ID" value="KAK2549840.1"/>
    <property type="molecule type" value="Genomic_DNA"/>
</dbReference>
<dbReference type="Proteomes" id="UP001249851">
    <property type="component" value="Unassembled WGS sequence"/>
</dbReference>
<comment type="caution">
    <text evidence="2">The sequence shown here is derived from an EMBL/GenBank/DDBJ whole genome shotgun (WGS) entry which is preliminary data.</text>
</comment>
<organism evidence="2 3">
    <name type="scientific">Acropora cervicornis</name>
    <name type="common">Staghorn coral</name>
    <dbReference type="NCBI Taxonomy" id="6130"/>
    <lineage>
        <taxon>Eukaryota</taxon>
        <taxon>Metazoa</taxon>
        <taxon>Cnidaria</taxon>
        <taxon>Anthozoa</taxon>
        <taxon>Hexacorallia</taxon>
        <taxon>Scleractinia</taxon>
        <taxon>Astrocoeniina</taxon>
        <taxon>Acroporidae</taxon>
        <taxon>Acropora</taxon>
    </lineage>
</organism>
<evidence type="ECO:0000313" key="3">
    <source>
        <dbReference type="Proteomes" id="UP001249851"/>
    </source>
</evidence>
<feature type="non-terminal residue" evidence="2">
    <location>
        <position position="99"/>
    </location>
</feature>
<feature type="region of interest" description="Disordered" evidence="1">
    <location>
        <begin position="1"/>
        <end position="21"/>
    </location>
</feature>
<reference evidence="2" key="1">
    <citation type="journal article" date="2023" name="G3 (Bethesda)">
        <title>Whole genome assembly and annotation of the endangered Caribbean coral Acropora cervicornis.</title>
        <authorList>
            <person name="Selwyn J.D."/>
            <person name="Vollmer S.V."/>
        </authorList>
    </citation>
    <scope>NUCLEOTIDE SEQUENCE</scope>
    <source>
        <strain evidence="2">K2</strain>
    </source>
</reference>